<keyword evidence="2" id="KW-1003">Cell membrane</keyword>
<evidence type="ECO:0008006" key="9">
    <source>
        <dbReference type="Google" id="ProtNLM"/>
    </source>
</evidence>
<dbReference type="PANTHER" id="PTHR30086:SF20">
    <property type="entry name" value="ARGININE EXPORTER PROTEIN ARGO-RELATED"/>
    <property type="match status" value="1"/>
</dbReference>
<organism evidence="7 8">
    <name type="scientific">Paraburkholderia humisilvae</name>
    <dbReference type="NCBI Taxonomy" id="627669"/>
    <lineage>
        <taxon>Bacteria</taxon>
        <taxon>Pseudomonadati</taxon>
        <taxon>Pseudomonadota</taxon>
        <taxon>Betaproteobacteria</taxon>
        <taxon>Burkholderiales</taxon>
        <taxon>Burkholderiaceae</taxon>
        <taxon>Paraburkholderia</taxon>
    </lineage>
</organism>
<protein>
    <recommendedName>
        <fullName evidence="9">Cysteine/O-acetylserine efflux protein</fullName>
    </recommendedName>
</protein>
<name>A0A6J5EUA0_9BURK</name>
<dbReference type="GO" id="GO:0033228">
    <property type="term" value="P:cysteine export across plasma membrane"/>
    <property type="evidence" value="ECO:0007669"/>
    <property type="project" value="TreeGrafter"/>
</dbReference>
<evidence type="ECO:0000256" key="5">
    <source>
        <dbReference type="ARBA" id="ARBA00023136"/>
    </source>
</evidence>
<dbReference type="PANTHER" id="PTHR30086">
    <property type="entry name" value="ARGININE EXPORTER PROTEIN ARGO"/>
    <property type="match status" value="1"/>
</dbReference>
<evidence type="ECO:0000256" key="1">
    <source>
        <dbReference type="ARBA" id="ARBA00004651"/>
    </source>
</evidence>
<feature type="transmembrane region" description="Helical" evidence="6">
    <location>
        <begin position="40"/>
        <end position="63"/>
    </location>
</feature>
<feature type="transmembrane region" description="Helical" evidence="6">
    <location>
        <begin position="75"/>
        <end position="92"/>
    </location>
</feature>
<dbReference type="GO" id="GO:0015171">
    <property type="term" value="F:amino acid transmembrane transporter activity"/>
    <property type="evidence" value="ECO:0007669"/>
    <property type="project" value="TreeGrafter"/>
</dbReference>
<dbReference type="Proteomes" id="UP000494363">
    <property type="component" value="Unassembled WGS sequence"/>
</dbReference>
<feature type="transmembrane region" description="Helical" evidence="6">
    <location>
        <begin position="139"/>
        <end position="159"/>
    </location>
</feature>
<keyword evidence="8" id="KW-1185">Reference proteome</keyword>
<evidence type="ECO:0000256" key="4">
    <source>
        <dbReference type="ARBA" id="ARBA00022989"/>
    </source>
</evidence>
<sequence length="201" mass="21608">MVPHSNAVLFLTGTLLVLIMPGPTNTLLAAAGLRLGFKPAVRLTGAELAGYLVSITLWGVTLAQAAHISAVLPKLVRVGCCLYIAYLAVRMWRSAVDLPSSTRWTIGMRTMFFTTLLNPKAILFAGTIFPAAAFQSLSAYFATMAIFATVLIPVGMGWVAFGSALGSNRPMFVKIKPERVQQCASVVLATFSFVLAYSLFR</sequence>
<keyword evidence="5 6" id="KW-0472">Membrane</keyword>
<proteinExistence type="predicted"/>
<evidence type="ECO:0000256" key="2">
    <source>
        <dbReference type="ARBA" id="ARBA00022475"/>
    </source>
</evidence>
<evidence type="ECO:0000256" key="6">
    <source>
        <dbReference type="SAM" id="Phobius"/>
    </source>
</evidence>
<dbReference type="RefSeq" id="WP_175231446.1">
    <property type="nucleotide sequence ID" value="NZ_CADIKH010000044.1"/>
</dbReference>
<dbReference type="Pfam" id="PF01810">
    <property type="entry name" value="LysE"/>
    <property type="match status" value="1"/>
</dbReference>
<dbReference type="EMBL" id="CADIKH010000044">
    <property type="protein sequence ID" value="CAB3770120.1"/>
    <property type="molecule type" value="Genomic_DNA"/>
</dbReference>
<reference evidence="7 8" key="1">
    <citation type="submission" date="2020-04" db="EMBL/GenBank/DDBJ databases">
        <authorList>
            <person name="De Canck E."/>
        </authorList>
    </citation>
    <scope>NUCLEOTIDE SEQUENCE [LARGE SCALE GENOMIC DNA]</scope>
    <source>
        <strain evidence="7 8">LMG 29542</strain>
    </source>
</reference>
<dbReference type="AlphaFoldDB" id="A0A6J5EUA0"/>
<comment type="subcellular location">
    <subcellularLocation>
        <location evidence="1">Cell membrane</location>
        <topology evidence="1">Multi-pass membrane protein</topology>
    </subcellularLocation>
</comment>
<dbReference type="InterPro" id="IPR001123">
    <property type="entry name" value="LeuE-type"/>
</dbReference>
<accession>A0A6J5EUA0</accession>
<evidence type="ECO:0000313" key="7">
    <source>
        <dbReference type="EMBL" id="CAB3770120.1"/>
    </source>
</evidence>
<feature type="transmembrane region" description="Helical" evidence="6">
    <location>
        <begin position="112"/>
        <end position="132"/>
    </location>
</feature>
<keyword evidence="4 6" id="KW-1133">Transmembrane helix</keyword>
<gene>
    <name evidence="7" type="ORF">LMG29542_06269</name>
</gene>
<evidence type="ECO:0000256" key="3">
    <source>
        <dbReference type="ARBA" id="ARBA00022692"/>
    </source>
</evidence>
<keyword evidence="3 6" id="KW-0812">Transmembrane</keyword>
<evidence type="ECO:0000313" key="8">
    <source>
        <dbReference type="Proteomes" id="UP000494363"/>
    </source>
</evidence>
<dbReference type="GO" id="GO:0005886">
    <property type="term" value="C:plasma membrane"/>
    <property type="evidence" value="ECO:0007669"/>
    <property type="project" value="UniProtKB-SubCell"/>
</dbReference>
<feature type="transmembrane region" description="Helical" evidence="6">
    <location>
        <begin position="179"/>
        <end position="200"/>
    </location>
</feature>